<dbReference type="InterPro" id="IPR003593">
    <property type="entry name" value="AAA+_ATPase"/>
</dbReference>
<feature type="region of interest" description="PtIM" evidence="12">
    <location>
        <begin position="272"/>
        <end position="352"/>
    </location>
</feature>
<dbReference type="GO" id="GO:0006412">
    <property type="term" value="P:translation"/>
    <property type="evidence" value="ECO:0007669"/>
    <property type="project" value="UniProtKB-KW"/>
</dbReference>
<dbReference type="Pfam" id="PF12848">
    <property type="entry name" value="ABC_tran_Xtn"/>
    <property type="match status" value="1"/>
</dbReference>
<dbReference type="GO" id="GO:0045900">
    <property type="term" value="P:negative regulation of translational elongation"/>
    <property type="evidence" value="ECO:0007669"/>
    <property type="project" value="UniProtKB-UniRule"/>
</dbReference>
<keyword evidence="5 12" id="KW-0677">Repeat</keyword>
<dbReference type="AlphaFoldDB" id="A0A679IZW1"/>
<dbReference type="GO" id="GO:0000049">
    <property type="term" value="F:tRNA binding"/>
    <property type="evidence" value="ECO:0007669"/>
    <property type="project" value="UniProtKB-UniRule"/>
</dbReference>
<dbReference type="GO" id="GO:0005737">
    <property type="term" value="C:cytoplasm"/>
    <property type="evidence" value="ECO:0007669"/>
    <property type="project" value="UniProtKB-SubCell"/>
</dbReference>
<feature type="domain" description="ABC transporter" evidence="14">
    <location>
        <begin position="354"/>
        <end position="571"/>
    </location>
</feature>
<evidence type="ECO:0000256" key="11">
    <source>
        <dbReference type="ARBA" id="ARBA00022917"/>
    </source>
</evidence>
<evidence type="ECO:0000256" key="5">
    <source>
        <dbReference type="ARBA" id="ARBA00022737"/>
    </source>
</evidence>
<organism evidence="15">
    <name type="scientific">Methylobacterium bullatum</name>
    <dbReference type="NCBI Taxonomy" id="570505"/>
    <lineage>
        <taxon>Bacteria</taxon>
        <taxon>Pseudomonadati</taxon>
        <taxon>Pseudomonadota</taxon>
        <taxon>Alphaproteobacteria</taxon>
        <taxon>Hyphomicrobiales</taxon>
        <taxon>Methylobacteriaceae</taxon>
        <taxon>Methylobacterium</taxon>
    </lineage>
</organism>
<dbReference type="InterPro" id="IPR017871">
    <property type="entry name" value="ABC_transporter-like_CS"/>
</dbReference>
<dbReference type="GO" id="GO:0019843">
    <property type="term" value="F:rRNA binding"/>
    <property type="evidence" value="ECO:0007669"/>
    <property type="project" value="UniProtKB-UniRule"/>
</dbReference>
<dbReference type="InterPro" id="IPR022374">
    <property type="entry name" value="EttA"/>
</dbReference>
<comment type="catalytic activity">
    <reaction evidence="12">
        <text>ATP + H2O = ADP + phosphate + H(+)</text>
        <dbReference type="Rhea" id="RHEA:13065"/>
        <dbReference type="ChEBI" id="CHEBI:15377"/>
        <dbReference type="ChEBI" id="CHEBI:15378"/>
        <dbReference type="ChEBI" id="CHEBI:30616"/>
        <dbReference type="ChEBI" id="CHEBI:43474"/>
        <dbReference type="ChEBI" id="CHEBI:456216"/>
    </reaction>
</comment>
<dbReference type="SUPFAM" id="SSF52540">
    <property type="entry name" value="P-loop containing nucleoside triphosphate hydrolases"/>
    <property type="match status" value="2"/>
</dbReference>
<dbReference type="EC" id="3.6.1.-" evidence="12"/>
<comment type="function">
    <text evidence="12">A translation factor that gates the progression of the 70S ribosomal initiation complex (IC, containing tRNA(fMet) in the P-site) into the translation elongation cycle by using a mechanism sensitive to the ATP/ADP ratio. Binds to the 70S ribosome E-site where it modulates the state of the translating ribosome during subunit translocation. ATP hydrolysis probably frees it from the ribosome, which can enter the elongation phase.</text>
</comment>
<evidence type="ECO:0000256" key="6">
    <source>
        <dbReference type="ARBA" id="ARBA00022741"/>
    </source>
</evidence>
<dbReference type="PROSITE" id="PS50893">
    <property type="entry name" value="ABC_TRANSPORTER_2"/>
    <property type="match status" value="2"/>
</dbReference>
<dbReference type="InterPro" id="IPR027417">
    <property type="entry name" value="P-loop_NTPase"/>
</dbReference>
<evidence type="ECO:0000313" key="15">
    <source>
        <dbReference type="EMBL" id="CAA2104449.1"/>
    </source>
</evidence>
<keyword evidence="11 12" id="KW-0648">Protein biosynthesis</keyword>
<evidence type="ECO:0000256" key="1">
    <source>
        <dbReference type="ARBA" id="ARBA00005868"/>
    </source>
</evidence>
<dbReference type="EMBL" id="LR743504">
    <property type="protein sequence ID" value="CAA2104449.1"/>
    <property type="molecule type" value="Genomic_DNA"/>
</dbReference>
<comment type="subcellular location">
    <subcellularLocation>
        <location evidence="12">Cytoplasm</location>
    </subcellularLocation>
    <text evidence="12">Associates with ribosomes and polysomes.</text>
</comment>
<dbReference type="NCBIfam" id="TIGR03719">
    <property type="entry name" value="ABC_ABC_ChvD"/>
    <property type="match status" value="1"/>
</dbReference>
<keyword evidence="4 12" id="KW-0699">rRNA-binding</keyword>
<keyword evidence="7 12" id="KW-0378">Hydrolase</keyword>
<feature type="binding site" evidence="12">
    <location>
        <begin position="386"/>
        <end position="393"/>
    </location>
    <ligand>
        <name>ATP</name>
        <dbReference type="ChEBI" id="CHEBI:30616"/>
        <label>2</label>
    </ligand>
</feature>
<keyword evidence="3 12" id="KW-0820">tRNA-binding</keyword>
<dbReference type="GO" id="GO:0043022">
    <property type="term" value="F:ribosome binding"/>
    <property type="evidence" value="ECO:0007669"/>
    <property type="project" value="UniProtKB-UniRule"/>
</dbReference>
<evidence type="ECO:0000259" key="14">
    <source>
        <dbReference type="PROSITE" id="PS50893"/>
    </source>
</evidence>
<reference evidence="15" key="1">
    <citation type="submission" date="2019-12" db="EMBL/GenBank/DDBJ databases">
        <authorList>
            <person name="Cremers G."/>
        </authorList>
    </citation>
    <scope>NUCLEOTIDE SEQUENCE</scope>
    <source>
        <strain evidence="15">Mbul1</strain>
    </source>
</reference>
<dbReference type="PANTHER" id="PTHR43858">
    <property type="entry name" value="ENERGY-DEPENDENT TRANSLATIONAL THROTTLE PROTEIN ETTA"/>
    <property type="match status" value="1"/>
</dbReference>
<protein>
    <recommendedName>
        <fullName evidence="12">Energy-dependent translational throttle protein EttA</fullName>
        <ecNumber evidence="12">3.6.1.-</ecNumber>
    </recommendedName>
    <alternativeName>
        <fullName evidence="12">Translational regulatory factor EttA</fullName>
    </alternativeName>
</protein>
<dbReference type="HAMAP" id="MF_00847">
    <property type="entry name" value="EttA"/>
    <property type="match status" value="1"/>
</dbReference>
<dbReference type="PANTHER" id="PTHR43858:SF1">
    <property type="entry name" value="ABC TRANSPORTER-RELATED PROTEIN"/>
    <property type="match status" value="1"/>
</dbReference>
<comment type="subunit">
    <text evidence="12">Monomer. Probably contacts ribosomal proteins L1, L5, L33 and S7, the 16S and 23S rRNA and the P-site containing tRNA(fMet).</text>
</comment>
<gene>
    <name evidence="12 15" type="primary">ettA</name>
    <name evidence="15" type="ORF">MBUL_02709</name>
</gene>
<dbReference type="InterPro" id="IPR003439">
    <property type="entry name" value="ABC_transporter-like_ATP-bd"/>
</dbReference>
<evidence type="ECO:0000256" key="2">
    <source>
        <dbReference type="ARBA" id="ARBA00022490"/>
    </source>
</evidence>
<comment type="similarity">
    <text evidence="1 12">Belongs to the ABC transporter superfamily. ABCF family. Translational throttle EttA subfamily.</text>
</comment>
<dbReference type="FunFam" id="3.40.50.300:FF:000183">
    <property type="entry name" value="ABC transporter ATP-binding protein yjjK"/>
    <property type="match status" value="1"/>
</dbReference>
<feature type="domain" description="ABC transporter" evidence="14">
    <location>
        <begin position="42"/>
        <end position="289"/>
    </location>
</feature>
<evidence type="ECO:0000256" key="7">
    <source>
        <dbReference type="ARBA" id="ARBA00022801"/>
    </source>
</evidence>
<dbReference type="CDD" id="cd03221">
    <property type="entry name" value="ABCF_EF-3"/>
    <property type="match status" value="2"/>
</dbReference>
<dbReference type="PROSITE" id="PS00211">
    <property type="entry name" value="ABC_TRANSPORTER_1"/>
    <property type="match status" value="1"/>
</dbReference>
<keyword evidence="8 12" id="KW-0067">ATP-binding</keyword>
<dbReference type="InterPro" id="IPR032781">
    <property type="entry name" value="ABC_tran_Xtn"/>
</dbReference>
<evidence type="ECO:0000256" key="9">
    <source>
        <dbReference type="ARBA" id="ARBA00022845"/>
    </source>
</evidence>
<name>A0A679IZW1_9HYPH</name>
<dbReference type="GO" id="GO:0005524">
    <property type="term" value="F:ATP binding"/>
    <property type="evidence" value="ECO:0007669"/>
    <property type="project" value="UniProtKB-UniRule"/>
</dbReference>
<evidence type="ECO:0000256" key="4">
    <source>
        <dbReference type="ARBA" id="ARBA00022730"/>
    </source>
</evidence>
<feature type="region of interest" description="Disordered" evidence="13">
    <location>
        <begin position="1"/>
        <end position="30"/>
    </location>
</feature>
<accession>A0A679IZW1</accession>
<dbReference type="FunFam" id="3.40.50.300:FF:000011">
    <property type="entry name" value="Putative ABC transporter ATP-binding component"/>
    <property type="match status" value="1"/>
</dbReference>
<dbReference type="NCBIfam" id="NF008775">
    <property type="entry name" value="PRK11819.1"/>
    <property type="match status" value="1"/>
</dbReference>
<keyword evidence="9 12" id="KW-0810">Translation regulation</keyword>
<evidence type="ECO:0000256" key="10">
    <source>
        <dbReference type="ARBA" id="ARBA00022884"/>
    </source>
</evidence>
<keyword evidence="10 12" id="KW-0694">RNA-binding</keyword>
<dbReference type="Pfam" id="PF00005">
    <property type="entry name" value="ABC_tran"/>
    <property type="match status" value="2"/>
</dbReference>
<evidence type="ECO:0000256" key="3">
    <source>
        <dbReference type="ARBA" id="ARBA00022555"/>
    </source>
</evidence>
<proteinExistence type="inferred from homology"/>
<dbReference type="GO" id="GO:0016887">
    <property type="term" value="F:ATP hydrolysis activity"/>
    <property type="evidence" value="ECO:0007669"/>
    <property type="project" value="UniProtKB-UniRule"/>
</dbReference>
<keyword evidence="2 12" id="KW-0963">Cytoplasm</keyword>
<comment type="domain">
    <text evidence="12">The P-site tRNA interaction motif (PtIM domain) probably interacts with the P-site tRNA(fMet) as well as the 23S rRNA.</text>
</comment>
<keyword evidence="6 12" id="KW-0547">Nucleotide-binding</keyword>
<evidence type="ECO:0000256" key="8">
    <source>
        <dbReference type="ARBA" id="ARBA00022840"/>
    </source>
</evidence>
<dbReference type="Gene3D" id="3.40.50.300">
    <property type="entry name" value="P-loop containing nucleotide triphosphate hydrolases"/>
    <property type="match status" value="2"/>
</dbReference>
<sequence>MARDLRGKAHPRHFRRPIQRPRAKPPRNSQGYRTLMAREFIYHMKGLTKTYTGGKKILDNVNLSFYPDAKIGVLGINGSGKSTLLKIMAGIDTEWTGEGFVAQGARVGYLPQEPQLDPNKSVRENVMEGVAEKQALLDRYNELAMNYSEETADEMTALQDQIEAKDLWELDSKVNQAMEALGCPSDEQPVATLSGGERRRVALCKLLLWEPELLLLDEPTNHLDAETVNWLEGHLKQYPGAILIVTHDRYFLDNVTGWILELDRTRGYPYEGNYSAWLIQKQKRLAQEGREDMARQRAINREQEWISASPKARQSKSKARITRYEELVAKSQDKIDASAQIVIPIDERLGNNVIEFDHLNKAFGDRLLIEDLSFKLPPGGIVGVIGPNGAGKTTLFKMITGQEKPDGGTIAVGETVHLGYVDQSRDALDPGATVWQEVSGGNDIIYFNKREINSRAYCAAFAFKGSDQQKKVGTLSGGERNRVHLARTLKGGANVLLLDEPTNDLDMETLRALEEALEDYAGCAVIISHDRWFLNRIATHILAFEGESHVEWFEGNFSDYEEDKKRRLGADSLMPKKIKYKKFSR</sequence>
<comment type="caution">
    <text evidence="12">Lacks conserved residue(s) required for the propagation of feature annotation.</text>
</comment>
<comment type="domain">
    <text evidence="12">The arm domain is inserted in the first ABC transporter domain. Probably contacts ribosomal protein L1.</text>
</comment>
<evidence type="ECO:0000256" key="13">
    <source>
        <dbReference type="SAM" id="MobiDB-lite"/>
    </source>
</evidence>
<feature type="compositionally biased region" description="Basic residues" evidence="13">
    <location>
        <begin position="8"/>
        <end position="25"/>
    </location>
</feature>
<dbReference type="SMART" id="SM00382">
    <property type="entry name" value="AAA"/>
    <property type="match status" value="2"/>
</dbReference>
<evidence type="ECO:0000256" key="12">
    <source>
        <dbReference type="HAMAP-Rule" id="MF_00847"/>
    </source>
</evidence>